<dbReference type="VEuPathDB" id="TrichDB:TVAGG3_0977420"/>
<reference evidence="1" key="2">
    <citation type="journal article" date="2007" name="Science">
        <title>Draft genome sequence of the sexually transmitted pathogen Trichomonas vaginalis.</title>
        <authorList>
            <person name="Carlton J.M."/>
            <person name="Hirt R.P."/>
            <person name="Silva J.C."/>
            <person name="Delcher A.L."/>
            <person name="Schatz M."/>
            <person name="Zhao Q."/>
            <person name="Wortman J.R."/>
            <person name="Bidwell S.L."/>
            <person name="Alsmark U.C.M."/>
            <person name="Besteiro S."/>
            <person name="Sicheritz-Ponten T."/>
            <person name="Noel C.J."/>
            <person name="Dacks J.B."/>
            <person name="Foster P.G."/>
            <person name="Simillion C."/>
            <person name="Van de Peer Y."/>
            <person name="Miranda-Saavedra D."/>
            <person name="Barton G.J."/>
            <person name="Westrop G.D."/>
            <person name="Mueller S."/>
            <person name="Dessi D."/>
            <person name="Fiori P.L."/>
            <person name="Ren Q."/>
            <person name="Paulsen I."/>
            <person name="Zhang H."/>
            <person name="Bastida-Corcuera F.D."/>
            <person name="Simoes-Barbosa A."/>
            <person name="Brown M.T."/>
            <person name="Hayes R.D."/>
            <person name="Mukherjee M."/>
            <person name="Okumura C.Y."/>
            <person name="Schneider R."/>
            <person name="Smith A.J."/>
            <person name="Vanacova S."/>
            <person name="Villalvazo M."/>
            <person name="Haas B.J."/>
            <person name="Pertea M."/>
            <person name="Feldblyum T.V."/>
            <person name="Utterback T.R."/>
            <person name="Shu C.L."/>
            <person name="Osoegawa K."/>
            <person name="de Jong P.J."/>
            <person name="Hrdy I."/>
            <person name="Horvathova L."/>
            <person name="Zubacova Z."/>
            <person name="Dolezal P."/>
            <person name="Malik S.B."/>
            <person name="Logsdon J.M. Jr."/>
            <person name="Henze K."/>
            <person name="Gupta A."/>
            <person name="Wang C.C."/>
            <person name="Dunne R.L."/>
            <person name="Upcroft J.A."/>
            <person name="Upcroft P."/>
            <person name="White O."/>
            <person name="Salzberg S.L."/>
            <person name="Tang P."/>
            <person name="Chiu C.-H."/>
            <person name="Lee Y.-S."/>
            <person name="Embley T.M."/>
            <person name="Coombs G.H."/>
            <person name="Mottram J.C."/>
            <person name="Tachezy J."/>
            <person name="Fraser-Liggett C.M."/>
            <person name="Johnson P.J."/>
        </authorList>
    </citation>
    <scope>NUCLEOTIDE SEQUENCE [LARGE SCALE GENOMIC DNA]</scope>
    <source>
        <strain evidence="1">G3</strain>
    </source>
</reference>
<dbReference type="OrthoDB" id="10266865at2759"/>
<evidence type="ECO:0008006" key="3">
    <source>
        <dbReference type="Google" id="ProtNLM"/>
    </source>
</evidence>
<dbReference type="SMR" id="A2F5Q9"/>
<dbReference type="EMBL" id="DS113626">
    <property type="protein sequence ID" value="EAX99759.1"/>
    <property type="molecule type" value="Genomic_DNA"/>
</dbReference>
<dbReference type="KEGG" id="tva:4757573"/>
<sequence>MKLSVISPILYRLATYINDDYCILNINSAVFEVPMHLAISLCKKIQQIYLTDHSCRKFSFICELINQSSLDLLSVLFKNGTLNLEIDDDTCYDLYSIGDTLGIDELTIPYLDNFSGDKLNLKNVFQFCELHKKVSFPQKEMNLIIENFSKFEIPTLARFYEKNIDLLEYSLKSEALKLNDEDQIANLLICLSKRSLEFLRLFNYVYLDFCSNETFSNYVNFIETLIDEPRLKTAFSCITKAIDKKLETSLVPKSIYVNSLVYSHNVKYSSSSTGSLSDPVESLADSKNSNFFTANIPNSWITADLKEGSIIPTSYRIKSRDQSKLNVMQSWKLEGKTADGKLITLDEQKNNPINAKETKEFKLETKEKFIGFVITQIDANTSGKNFMFINEFDFSGEIYKL</sequence>
<dbReference type="Proteomes" id="UP000001542">
    <property type="component" value="Unassembled WGS sequence"/>
</dbReference>
<protein>
    <recommendedName>
        <fullName evidence="3">BACK domain-containing protein</fullName>
    </recommendedName>
</protein>
<dbReference type="VEuPathDB" id="TrichDB:TVAG_367520"/>
<gene>
    <name evidence="1" type="ORF">TVAG_367520</name>
</gene>
<dbReference type="InParanoid" id="A2F5Q9"/>
<accession>A2F5Q9</accession>
<keyword evidence="2" id="KW-1185">Reference proteome</keyword>
<dbReference type="Gene3D" id="2.60.120.260">
    <property type="entry name" value="Galactose-binding domain-like"/>
    <property type="match status" value="1"/>
</dbReference>
<name>A2F5Q9_TRIV3</name>
<evidence type="ECO:0000313" key="2">
    <source>
        <dbReference type="Proteomes" id="UP000001542"/>
    </source>
</evidence>
<reference evidence="1" key="1">
    <citation type="submission" date="2006-10" db="EMBL/GenBank/DDBJ databases">
        <authorList>
            <person name="Amadeo P."/>
            <person name="Zhao Q."/>
            <person name="Wortman J."/>
            <person name="Fraser-Liggett C."/>
            <person name="Carlton J."/>
        </authorList>
    </citation>
    <scope>NUCLEOTIDE SEQUENCE</scope>
    <source>
        <strain evidence="1">G3</strain>
    </source>
</reference>
<organism evidence="1 2">
    <name type="scientific">Trichomonas vaginalis (strain ATCC PRA-98 / G3)</name>
    <dbReference type="NCBI Taxonomy" id="412133"/>
    <lineage>
        <taxon>Eukaryota</taxon>
        <taxon>Metamonada</taxon>
        <taxon>Parabasalia</taxon>
        <taxon>Trichomonadida</taxon>
        <taxon>Trichomonadidae</taxon>
        <taxon>Trichomonas</taxon>
    </lineage>
</organism>
<dbReference type="RefSeq" id="XP_001312689.1">
    <property type="nucleotide sequence ID" value="XM_001312688.1"/>
</dbReference>
<evidence type="ECO:0000313" key="1">
    <source>
        <dbReference type="EMBL" id="EAX99759.1"/>
    </source>
</evidence>
<proteinExistence type="predicted"/>
<dbReference type="AlphaFoldDB" id="A2F5Q9"/>